<protein>
    <submittedName>
        <fullName evidence="1">Uncharacterized protein</fullName>
    </submittedName>
</protein>
<comment type="caution">
    <text evidence="1">The sequence shown here is derived from an EMBL/GenBank/DDBJ whole genome shotgun (WGS) entry which is preliminary data.</text>
</comment>
<dbReference type="PATRIC" id="fig|380242.3.peg.1985"/>
<gene>
    <name evidence="1" type="ORF">BROFUL_01606</name>
</gene>
<keyword evidence="2" id="KW-1185">Reference proteome</keyword>
<dbReference type="InterPro" id="IPR029035">
    <property type="entry name" value="DHS-like_NAD/FAD-binding_dom"/>
</dbReference>
<dbReference type="SUPFAM" id="SSF52467">
    <property type="entry name" value="DHS-like NAD/FAD-binding domain"/>
    <property type="match status" value="1"/>
</dbReference>
<dbReference type="Proteomes" id="UP000034954">
    <property type="component" value="Unassembled WGS sequence"/>
</dbReference>
<dbReference type="AlphaFoldDB" id="A0A0M2UYY1"/>
<evidence type="ECO:0000313" key="1">
    <source>
        <dbReference type="EMBL" id="KKO19674.1"/>
    </source>
</evidence>
<dbReference type="Pfam" id="PF13289">
    <property type="entry name" value="SIR2_2"/>
    <property type="match status" value="1"/>
</dbReference>
<dbReference type="EMBL" id="LAQJ01000169">
    <property type="protein sequence ID" value="KKO19674.1"/>
    <property type="molecule type" value="Genomic_DNA"/>
</dbReference>
<sequence length="709" mass="80456">MSYSTLSYDAFLRITSQNKNLEYVFLLGAGASISSGVPSAEDCIWEWKKEIFLTNNLHDSDLCDDLKLQSTRIKIQKWIDADGSCPPLDDPQEYSFFAERAYPTDESRRKYFENLFQGKSPSFGYHILCLLAKEGMAKIVFTTNFDGLLTRAAYLNNLTPIEVTIDTEDYIHRQLEKNRIMCVALHGDYKYEKLKNTGKELDNQSVEFEKALQFHLYNKNLIVLGYSGRDKLLMSALEKAYSTKGSGALFWCSYKDKISQDVEILLNRAVENDRKAYLVLTNGFDETLHDIAKYCFSDNNELQKKLSEIVQIKDINSPNEELHIEPLSTVSSILVDGSHINIEKEIVSIESSTTQPFGFHESAFLSELTISCIIGAWNESVESDKDVITNLSKRRYIDWIVDLRQVLHLRESPLKMSNGIWYVIDRKALWNALGSRIFDDHLDQFKRCVTTVLTELDPQFELPVDKRYAVRIYGKVLKHSSDLRKGLAETLALLGNYGNVLKNCAQDKPESTAILAIREIFEGADWRLWGSLNDLLPTLAEAAPGEFLDLVEKALQQSPCPFDELFVQEGSSVTGRNHMIGLLRALECLAWHEEHLVHVAMILAELAFHDPGGNLANRPANSLTTILLPWLPQTLAPIHKRITSIKQSKQSSPTLPGMYCSVYCRINIMYQLAHINPAGATSFQMTGSPRLQIRYIGSRLLVMQRLPLK</sequence>
<organism evidence="1 2">
    <name type="scientific">Candidatus Brocadia fulgida</name>
    <dbReference type="NCBI Taxonomy" id="380242"/>
    <lineage>
        <taxon>Bacteria</taxon>
        <taxon>Pseudomonadati</taxon>
        <taxon>Planctomycetota</taxon>
        <taxon>Candidatus Brocadiia</taxon>
        <taxon>Candidatus Brocadiales</taxon>
        <taxon>Candidatus Brocadiaceae</taxon>
        <taxon>Candidatus Brocadia</taxon>
    </lineage>
</organism>
<proteinExistence type="predicted"/>
<reference evidence="1 2" key="1">
    <citation type="journal article" date="2013" name="BMC Microbiol.">
        <title>Identification of the type II cytochrome c maturation pathway in anammox bacteria by comparative genomics.</title>
        <authorList>
            <person name="Ferousi C."/>
            <person name="Speth D.R."/>
            <person name="Reimann J."/>
            <person name="Op den Camp H.J."/>
            <person name="Allen J.W."/>
            <person name="Keltjens J.T."/>
            <person name="Jetten M.S."/>
        </authorList>
    </citation>
    <scope>NUCLEOTIDE SEQUENCE [LARGE SCALE GENOMIC DNA]</scope>
    <source>
        <strain evidence="1">RU1</strain>
    </source>
</reference>
<dbReference type="Gene3D" id="3.40.50.1220">
    <property type="entry name" value="TPP-binding domain"/>
    <property type="match status" value="1"/>
</dbReference>
<accession>A0A0M2UYY1</accession>
<name>A0A0M2UYY1_9BACT</name>
<evidence type="ECO:0000313" key="2">
    <source>
        <dbReference type="Proteomes" id="UP000034954"/>
    </source>
</evidence>